<evidence type="ECO:0000313" key="1">
    <source>
        <dbReference type="EMBL" id="MBW9056410.1"/>
    </source>
</evidence>
<protein>
    <recommendedName>
        <fullName evidence="3">Invasion associated locus B family protein</fullName>
    </recommendedName>
</protein>
<dbReference type="RefSeq" id="WP_220337818.1">
    <property type="nucleotide sequence ID" value="NZ_JAEUAK010000017.1"/>
</dbReference>
<accession>A0ABS7H4G6</accession>
<name>A0ABS7H4G6_9HYPH</name>
<dbReference type="EMBL" id="JAEUAK010000017">
    <property type="protein sequence ID" value="MBW9056410.1"/>
    <property type="molecule type" value="Genomic_DNA"/>
</dbReference>
<sequence length="129" mass="14232">MISSETMERQQTSSLGGIERGEPLLPLELLELELSLEGYAGGEAGFCEVVRKAAIETGGEFLFDLPAAGLVEDCRRIAVLRIPTSDKKMRVVLALLDQNGTEIRMQAPDENSEHLVRFADAFIEVLERI</sequence>
<comment type="caution">
    <text evidence="1">The sequence shown here is derived from an EMBL/GenBank/DDBJ whole genome shotgun (WGS) entry which is preliminary data.</text>
</comment>
<reference evidence="1 2" key="1">
    <citation type="journal article" date="2021" name="MBio">
        <title>Poor Competitiveness of Bradyrhizobium in Pigeon Pea Root Colonization in Indian Soils.</title>
        <authorList>
            <person name="Chalasani D."/>
            <person name="Basu A."/>
            <person name="Pullabhotla S.V.S.R.N."/>
            <person name="Jorrin B."/>
            <person name="Neal A.L."/>
            <person name="Poole P.S."/>
            <person name="Podile A.R."/>
            <person name="Tkacz A."/>
        </authorList>
    </citation>
    <scope>NUCLEOTIDE SEQUENCE [LARGE SCALE GENOMIC DNA]</scope>
    <source>
        <strain evidence="1 2">HU56</strain>
    </source>
</reference>
<gene>
    <name evidence="1" type="ORF">JNB85_28780</name>
</gene>
<keyword evidence="2" id="KW-1185">Reference proteome</keyword>
<evidence type="ECO:0000313" key="2">
    <source>
        <dbReference type="Proteomes" id="UP000717752"/>
    </source>
</evidence>
<proteinExistence type="predicted"/>
<dbReference type="Proteomes" id="UP000717752">
    <property type="component" value="Unassembled WGS sequence"/>
</dbReference>
<evidence type="ECO:0008006" key="3">
    <source>
        <dbReference type="Google" id="ProtNLM"/>
    </source>
</evidence>
<organism evidence="1 2">
    <name type="scientific">Rhizobium mesosinicum</name>
    <dbReference type="NCBI Taxonomy" id="335017"/>
    <lineage>
        <taxon>Bacteria</taxon>
        <taxon>Pseudomonadati</taxon>
        <taxon>Pseudomonadota</taxon>
        <taxon>Alphaproteobacteria</taxon>
        <taxon>Hyphomicrobiales</taxon>
        <taxon>Rhizobiaceae</taxon>
        <taxon>Rhizobium/Agrobacterium group</taxon>
        <taxon>Rhizobium</taxon>
    </lineage>
</organism>